<keyword evidence="1" id="KW-0472">Membrane</keyword>
<dbReference type="Proteomes" id="UP000175669">
    <property type="component" value="Unassembled WGS sequence"/>
</dbReference>
<dbReference type="GO" id="GO:0016746">
    <property type="term" value="F:acyltransferase activity"/>
    <property type="evidence" value="ECO:0007669"/>
    <property type="project" value="UniProtKB-KW"/>
</dbReference>
<dbReference type="OrthoDB" id="319710at2"/>
<feature type="transmembrane region" description="Helical" evidence="1">
    <location>
        <begin position="117"/>
        <end position="136"/>
    </location>
</feature>
<feature type="transmembrane region" description="Helical" evidence="1">
    <location>
        <begin position="12"/>
        <end position="35"/>
    </location>
</feature>
<keyword evidence="3" id="KW-0012">Acyltransferase</keyword>
<keyword evidence="1" id="KW-1133">Transmembrane helix</keyword>
<protein>
    <submittedName>
        <fullName evidence="3">Acyltransferase</fullName>
    </submittedName>
</protein>
<evidence type="ECO:0000256" key="1">
    <source>
        <dbReference type="SAM" id="Phobius"/>
    </source>
</evidence>
<dbReference type="InterPro" id="IPR002123">
    <property type="entry name" value="Plipid/glycerol_acylTrfase"/>
</dbReference>
<organism evidence="3 4">
    <name type="scientific">Pseudohongiella acticola</name>
    <dbReference type="NCBI Taxonomy" id="1524254"/>
    <lineage>
        <taxon>Bacteria</taxon>
        <taxon>Pseudomonadati</taxon>
        <taxon>Pseudomonadota</taxon>
        <taxon>Gammaproteobacteria</taxon>
        <taxon>Pseudomonadales</taxon>
        <taxon>Pseudohongiellaceae</taxon>
        <taxon>Pseudohongiella</taxon>
    </lineage>
</organism>
<dbReference type="NCBIfam" id="NF010621">
    <property type="entry name" value="PRK14014.1"/>
    <property type="match status" value="1"/>
</dbReference>
<name>A0A1E8CKL3_9GAMM</name>
<dbReference type="Pfam" id="PF01553">
    <property type="entry name" value="Acyltransferase"/>
    <property type="match status" value="1"/>
</dbReference>
<feature type="domain" description="Phospholipid/glycerol acyltransferase" evidence="2">
    <location>
        <begin position="89"/>
        <end position="231"/>
    </location>
</feature>
<dbReference type="SMART" id="SM00563">
    <property type="entry name" value="PlsC"/>
    <property type="match status" value="1"/>
</dbReference>
<proteinExistence type="predicted"/>
<dbReference type="AlphaFoldDB" id="A0A1E8CKL3"/>
<dbReference type="EMBL" id="MASR01000001">
    <property type="protein sequence ID" value="OFE13000.1"/>
    <property type="molecule type" value="Genomic_DNA"/>
</dbReference>
<keyword evidence="1" id="KW-0812">Transmembrane</keyword>
<evidence type="ECO:0000313" key="3">
    <source>
        <dbReference type="EMBL" id="OFE13000.1"/>
    </source>
</evidence>
<dbReference type="STRING" id="1524254.PHACT_07485"/>
<gene>
    <name evidence="3" type="ORF">PHACT_07485</name>
</gene>
<dbReference type="PANTHER" id="PTHR10983:SF16">
    <property type="entry name" value="LYSOCARDIOLIPIN ACYLTRANSFERASE 1"/>
    <property type="match status" value="1"/>
</dbReference>
<reference evidence="4" key="1">
    <citation type="submission" date="2016-07" db="EMBL/GenBank/DDBJ databases">
        <authorList>
            <person name="Florea S."/>
            <person name="Webb J.S."/>
            <person name="Jaromczyk J."/>
            <person name="Schardl C.L."/>
        </authorList>
    </citation>
    <scope>NUCLEOTIDE SEQUENCE [LARGE SCALE GENOMIC DNA]</scope>
    <source>
        <strain evidence="4">KCTC 42131</strain>
    </source>
</reference>
<evidence type="ECO:0000313" key="4">
    <source>
        <dbReference type="Proteomes" id="UP000175669"/>
    </source>
</evidence>
<keyword evidence="4" id="KW-1185">Reference proteome</keyword>
<comment type="caution">
    <text evidence="3">The sequence shown here is derived from an EMBL/GenBank/DDBJ whole genome shotgun (WGS) entry which is preliminary data.</text>
</comment>
<dbReference type="PANTHER" id="PTHR10983">
    <property type="entry name" value="1-ACYLGLYCEROL-3-PHOSPHATE ACYLTRANSFERASE-RELATED"/>
    <property type="match status" value="1"/>
</dbReference>
<accession>A0A1E8CKL3</accession>
<dbReference type="SUPFAM" id="SSF69593">
    <property type="entry name" value="Glycerol-3-phosphate (1)-acyltransferase"/>
    <property type="match status" value="1"/>
</dbReference>
<keyword evidence="3" id="KW-0808">Transferase</keyword>
<sequence>MLMKLLRSLRVVMAAILLSLNSIIHVTPLLLVALIKAVTRVRPVQSVCDRVLMAIAASWIDVNSWMFDHLTDAEVVVTGLPDAMPEGHFLLLCNHQSWVDIPVLQKLFNRRLPMLRFFLKSQLIWVPVLGLAWWALDFPFMKRYSRQQIEKRPDLAGKDVAATRQACEKFRRIPVSVVNFAEGTRFRPGKHAQQQSPFRHLLKPKAGGTALVLDAMSESLDTLVDVTITYPDGVGELGDLFANRIGRIVVDIQTLPIPAELRGGDYQNDEAHRARIQAWVNERWQAKDNTIDRLLDEGLKARA</sequence>
<evidence type="ECO:0000259" key="2">
    <source>
        <dbReference type="SMART" id="SM00563"/>
    </source>
</evidence>
<dbReference type="CDD" id="cd07990">
    <property type="entry name" value="LPLAT_LCLAT1-like"/>
    <property type="match status" value="1"/>
</dbReference>